<proteinExistence type="predicted"/>
<evidence type="ECO:0000313" key="2">
    <source>
        <dbReference type="EMBL" id="RJL23233.1"/>
    </source>
</evidence>
<dbReference type="Gene3D" id="2.160.20.120">
    <property type="match status" value="1"/>
</dbReference>
<dbReference type="Pfam" id="PF13349">
    <property type="entry name" value="DUF4097"/>
    <property type="match status" value="1"/>
</dbReference>
<organism evidence="2 3">
    <name type="scientific">Bailinhaonella thermotolerans</name>
    <dbReference type="NCBI Taxonomy" id="1070861"/>
    <lineage>
        <taxon>Bacteria</taxon>
        <taxon>Bacillati</taxon>
        <taxon>Actinomycetota</taxon>
        <taxon>Actinomycetes</taxon>
        <taxon>Streptosporangiales</taxon>
        <taxon>Streptosporangiaceae</taxon>
        <taxon>Bailinhaonella</taxon>
    </lineage>
</organism>
<protein>
    <recommendedName>
        <fullName evidence="1">DUF4097 domain-containing protein</fullName>
    </recommendedName>
</protein>
<accession>A0A3A4ACF4</accession>
<evidence type="ECO:0000259" key="1">
    <source>
        <dbReference type="Pfam" id="PF13349"/>
    </source>
</evidence>
<feature type="domain" description="DUF4097" evidence="1">
    <location>
        <begin position="106"/>
        <end position="253"/>
    </location>
</feature>
<keyword evidence="3" id="KW-1185">Reference proteome</keyword>
<name>A0A3A4ACF4_9ACTN</name>
<dbReference type="PANTHER" id="PTHR34094:SF1">
    <property type="entry name" value="PROTEIN FAM185A"/>
    <property type="match status" value="1"/>
</dbReference>
<dbReference type="InterPro" id="IPR025164">
    <property type="entry name" value="Toastrack_DUF4097"/>
</dbReference>
<comment type="caution">
    <text evidence="2">The sequence shown here is derived from an EMBL/GenBank/DDBJ whole genome shotgun (WGS) entry which is preliminary data.</text>
</comment>
<evidence type="ECO:0000313" key="3">
    <source>
        <dbReference type="Proteomes" id="UP000265768"/>
    </source>
</evidence>
<dbReference type="Proteomes" id="UP000265768">
    <property type="component" value="Unassembled WGS sequence"/>
</dbReference>
<dbReference type="AlphaFoldDB" id="A0A3A4ACF4"/>
<dbReference type="PANTHER" id="PTHR34094">
    <property type="match status" value="1"/>
</dbReference>
<dbReference type="RefSeq" id="WP_119930545.1">
    <property type="nucleotide sequence ID" value="NZ_QZEY01000019.1"/>
</dbReference>
<dbReference type="EMBL" id="QZEY01000019">
    <property type="protein sequence ID" value="RJL23233.1"/>
    <property type="molecule type" value="Genomic_DNA"/>
</dbReference>
<sequence>MHRTLTLDHRGVTNLLAHLPQGNLTIIVSPAATGITMDVDATGEYVEAAERAELVRDGKDAVVRVPHVRTQAHPGSVVISSNGGSVRQSFHGAISVSGAVFGNIQVGGGQGVQAYNPGDLTITVTVPPEITLDLSTEAGDVRGVGRLAGVRMRTSAGDIWAEHLVGDADMTTSAGNVSIESSSGHLTAVSSAGNIRANAVSGHASLSTSAGNIAVVADEPARLTAVTSAGNVKISGRYQRECVHARSSAGNVRYR</sequence>
<gene>
    <name evidence="2" type="ORF">D5H75_33220</name>
</gene>
<reference evidence="2 3" key="1">
    <citation type="submission" date="2018-09" db="EMBL/GenBank/DDBJ databases">
        <title>YIM 75507 draft genome.</title>
        <authorList>
            <person name="Tang S."/>
            <person name="Feng Y."/>
        </authorList>
    </citation>
    <scope>NUCLEOTIDE SEQUENCE [LARGE SCALE GENOMIC DNA]</scope>
    <source>
        <strain evidence="2 3">YIM 75507</strain>
    </source>
</reference>